<gene>
    <name evidence="1" type="ORF">STURON_00606</name>
</gene>
<dbReference type="RefSeq" id="WP_075048438.1">
    <property type="nucleotide sequence ID" value="NZ_CP012328.1"/>
</dbReference>
<evidence type="ECO:0000313" key="2">
    <source>
        <dbReference type="Proteomes" id="UP000067243"/>
    </source>
</evidence>
<sequence length="248" mass="30210">MYNEDVDYIKLNYIKERYSNLKKPSINEWNALSNYISKVEYRNSKYVFKILKDIIIKQINDNLYKYIFVYLVNYLMINDRPSNIIFDILFEAFKYCKEDKGFYINKLKVLIKESINNNALSVIYLFYILIKLEIDIKELVEFIYELDAINTFSLMIVINYLRKNLNKCEYIYEDFIYKLVEIINKEIELTKKIYDNIYFSDKSYLFIEIYKFKIKYNNLFPSTILDNLDKPEDNFLKFIIDNIDFIDV</sequence>
<dbReference type="EMBL" id="CP012328">
    <property type="protein sequence ID" value="AKU79852.1"/>
    <property type="molecule type" value="Genomic_DNA"/>
</dbReference>
<keyword evidence="2" id="KW-1185">Reference proteome</keyword>
<reference evidence="1 2" key="1">
    <citation type="journal article" date="2015" name="Genome Announc.">
        <title>Complete Genome Sequence of Spiroplasma turonicum Strain Tab4cT, a Parasite of a Horse Fly, Haematopota sp. (Diptera: Tabanidae).</title>
        <authorList>
            <person name="Davis R.E."/>
            <person name="Shao J."/>
            <person name="Zhao Y."/>
            <person name="Gasparich G.E."/>
            <person name="Gaynor B.J."/>
            <person name="Donofrio N."/>
        </authorList>
    </citation>
    <scope>NUCLEOTIDE SEQUENCE [LARGE SCALE GENOMIC DNA]</scope>
    <source>
        <strain evidence="1 2">Tab4c</strain>
    </source>
</reference>
<dbReference type="Proteomes" id="UP000067243">
    <property type="component" value="Chromosome"/>
</dbReference>
<protein>
    <submittedName>
        <fullName evidence="1">Uncharacterized protein</fullName>
    </submittedName>
</protein>
<organism evidence="1 2">
    <name type="scientific">Spiroplasma turonicum</name>
    <dbReference type="NCBI Taxonomy" id="216946"/>
    <lineage>
        <taxon>Bacteria</taxon>
        <taxon>Bacillati</taxon>
        <taxon>Mycoplasmatota</taxon>
        <taxon>Mollicutes</taxon>
        <taxon>Entomoplasmatales</taxon>
        <taxon>Spiroplasmataceae</taxon>
        <taxon>Spiroplasma</taxon>
    </lineage>
</organism>
<dbReference type="PATRIC" id="fig|216946.3.peg.615"/>
<evidence type="ECO:0000313" key="1">
    <source>
        <dbReference type="EMBL" id="AKU79852.1"/>
    </source>
</evidence>
<dbReference type="KEGG" id="stur:STURON_00606"/>
<name>A0A0K1P7G7_9MOLU</name>
<accession>A0A0K1P7G7</accession>
<proteinExistence type="predicted"/>
<dbReference type="AlphaFoldDB" id="A0A0K1P7G7"/>